<name>A0ABV3BB51_9ACTN</name>
<comment type="caution">
    <text evidence="1">The sequence shown here is derived from an EMBL/GenBank/DDBJ whole genome shotgun (WGS) entry which is preliminary data.</text>
</comment>
<dbReference type="EMBL" id="JBEYXT010000347">
    <property type="protein sequence ID" value="MEU6806670.1"/>
    <property type="molecule type" value="Genomic_DNA"/>
</dbReference>
<proteinExistence type="predicted"/>
<dbReference type="RefSeq" id="WP_359702470.1">
    <property type="nucleotide sequence ID" value="NZ_JBEYXT010000347.1"/>
</dbReference>
<keyword evidence="2" id="KW-1185">Reference proteome</keyword>
<evidence type="ECO:0000313" key="1">
    <source>
        <dbReference type="EMBL" id="MEU6806670.1"/>
    </source>
</evidence>
<accession>A0ABV3BB51</accession>
<evidence type="ECO:0008006" key="3">
    <source>
        <dbReference type="Google" id="ProtNLM"/>
    </source>
</evidence>
<sequence>MLTGPESFTLVPSVGSCTCDVWEVDLDGTPEQFVRHEYSRRRLTWLAGSTDARIETVHADGEHTVTGLGDPTIGVAVPPGTWYRLIGHGRIWLRAETELLELPWSSEDRLGSDIATAALAESGPSRPVQDSDGYLPGPALHALARMEAQAVALTTHENRG</sequence>
<organism evidence="1 2">
    <name type="scientific">Streptomyces neyagawaensis</name>
    <dbReference type="NCBI Taxonomy" id="42238"/>
    <lineage>
        <taxon>Bacteria</taxon>
        <taxon>Bacillati</taxon>
        <taxon>Actinomycetota</taxon>
        <taxon>Actinomycetes</taxon>
        <taxon>Kitasatosporales</taxon>
        <taxon>Streptomycetaceae</taxon>
        <taxon>Streptomyces</taxon>
    </lineage>
</organism>
<protein>
    <recommendedName>
        <fullName evidence="3">Cupin</fullName>
    </recommendedName>
</protein>
<dbReference type="Proteomes" id="UP001551189">
    <property type="component" value="Unassembled WGS sequence"/>
</dbReference>
<gene>
    <name evidence="1" type="ORF">ABZ931_37690</name>
</gene>
<reference evidence="1 2" key="1">
    <citation type="submission" date="2024-06" db="EMBL/GenBank/DDBJ databases">
        <title>The Natural Products Discovery Center: Release of the First 8490 Sequenced Strains for Exploring Actinobacteria Biosynthetic Diversity.</title>
        <authorList>
            <person name="Kalkreuter E."/>
            <person name="Kautsar S.A."/>
            <person name="Yang D."/>
            <person name="Bader C.D."/>
            <person name="Teijaro C.N."/>
            <person name="Fluegel L."/>
            <person name="Davis C.M."/>
            <person name="Simpson J.R."/>
            <person name="Lauterbach L."/>
            <person name="Steele A.D."/>
            <person name="Gui C."/>
            <person name="Meng S."/>
            <person name="Li G."/>
            <person name="Viehrig K."/>
            <person name="Ye F."/>
            <person name="Su P."/>
            <person name="Kiefer A.F."/>
            <person name="Nichols A."/>
            <person name="Cepeda A.J."/>
            <person name="Yan W."/>
            <person name="Fan B."/>
            <person name="Jiang Y."/>
            <person name="Adhikari A."/>
            <person name="Zheng C.-J."/>
            <person name="Schuster L."/>
            <person name="Cowan T.M."/>
            <person name="Smanski M.J."/>
            <person name="Chevrette M.G."/>
            <person name="De Carvalho L.P.S."/>
            <person name="Shen B."/>
        </authorList>
    </citation>
    <scope>NUCLEOTIDE SEQUENCE [LARGE SCALE GENOMIC DNA]</scope>
    <source>
        <strain evidence="1 2">NPDC046851</strain>
    </source>
</reference>
<evidence type="ECO:0000313" key="2">
    <source>
        <dbReference type="Proteomes" id="UP001551189"/>
    </source>
</evidence>